<name>A0A4Q2S1Z5_9ACTN</name>
<evidence type="ECO:0000256" key="1">
    <source>
        <dbReference type="SAM" id="MobiDB-lite"/>
    </source>
</evidence>
<evidence type="ECO:0000313" key="3">
    <source>
        <dbReference type="Proteomes" id="UP000294071"/>
    </source>
</evidence>
<sequence length="87" mass="7644">MNQPPPASVCSIGLPGISCAPGVRRGSSGVRSASASGAASGAASVACSGAASGACSGASSGAGSVATSVAGGGGAGCWSTELGTWGA</sequence>
<reference evidence="2 3" key="1">
    <citation type="submission" date="2019-01" db="EMBL/GenBank/DDBJ databases">
        <title>Novel species of Nocardioides.</title>
        <authorList>
            <person name="Liu Q."/>
            <person name="Xin Y.-H."/>
        </authorList>
    </citation>
    <scope>NUCLEOTIDE SEQUENCE [LARGE SCALE GENOMIC DNA]</scope>
    <source>
        <strain evidence="2 3">CGMCC 4.6882</strain>
    </source>
</reference>
<proteinExistence type="predicted"/>
<dbReference type="Proteomes" id="UP000294071">
    <property type="component" value="Unassembled WGS sequence"/>
</dbReference>
<gene>
    <name evidence="2" type="ORF">EUA93_08470</name>
</gene>
<accession>A0A4Q2S1Z5</accession>
<comment type="caution">
    <text evidence="2">The sequence shown here is derived from an EMBL/GenBank/DDBJ whole genome shotgun (WGS) entry which is preliminary data.</text>
</comment>
<protein>
    <submittedName>
        <fullName evidence="2">Uncharacterized protein</fullName>
    </submittedName>
</protein>
<dbReference type="AlphaFoldDB" id="A0A4Q2S1Z5"/>
<dbReference type="EMBL" id="SDWT01000001">
    <property type="protein sequence ID" value="RYB94374.1"/>
    <property type="molecule type" value="Genomic_DNA"/>
</dbReference>
<evidence type="ECO:0000313" key="2">
    <source>
        <dbReference type="EMBL" id="RYB94374.1"/>
    </source>
</evidence>
<keyword evidence="3" id="KW-1185">Reference proteome</keyword>
<feature type="compositionally biased region" description="Low complexity" evidence="1">
    <location>
        <begin position="50"/>
        <end position="69"/>
    </location>
</feature>
<feature type="region of interest" description="Disordered" evidence="1">
    <location>
        <begin position="50"/>
        <end position="77"/>
    </location>
</feature>
<organism evidence="2 3">
    <name type="scientific">Nocardioides oleivorans</name>
    <dbReference type="NCBI Taxonomy" id="273676"/>
    <lineage>
        <taxon>Bacteria</taxon>
        <taxon>Bacillati</taxon>
        <taxon>Actinomycetota</taxon>
        <taxon>Actinomycetes</taxon>
        <taxon>Propionibacteriales</taxon>
        <taxon>Nocardioidaceae</taxon>
        <taxon>Nocardioides</taxon>
    </lineage>
</organism>